<dbReference type="RefSeq" id="WP_274691992.1">
    <property type="nucleotide sequence ID" value="NZ_JAPMOU010000078.1"/>
</dbReference>
<keyword evidence="2" id="KW-1185">Reference proteome</keyword>
<evidence type="ECO:0000313" key="1">
    <source>
        <dbReference type="EMBL" id="MDE1465688.1"/>
    </source>
</evidence>
<dbReference type="EMBL" id="JAPMOU010000078">
    <property type="protein sequence ID" value="MDE1465688.1"/>
    <property type="molecule type" value="Genomic_DNA"/>
</dbReference>
<gene>
    <name evidence="1" type="ORF">ORQ98_27370</name>
</gene>
<protein>
    <submittedName>
        <fullName evidence="1">Uncharacterized protein</fullName>
    </submittedName>
</protein>
<dbReference type="Proteomes" id="UP001528823">
    <property type="component" value="Unassembled WGS sequence"/>
</dbReference>
<evidence type="ECO:0000313" key="2">
    <source>
        <dbReference type="Proteomes" id="UP001528823"/>
    </source>
</evidence>
<reference evidence="1 2" key="1">
    <citation type="submission" date="2022-11" db="EMBL/GenBank/DDBJ databases">
        <title>Spartinivicinus poritis sp. nov., isolated from scleractinian coral Porites lutea.</title>
        <authorList>
            <person name="Zhang G."/>
            <person name="Cai L."/>
            <person name="Wei Q."/>
        </authorList>
    </citation>
    <scope>NUCLEOTIDE SEQUENCE [LARGE SCALE GENOMIC DNA]</scope>
    <source>
        <strain evidence="1 2">A2-2</strain>
    </source>
</reference>
<name>A0ABT5UJW2_9GAMM</name>
<proteinExistence type="predicted"/>
<comment type="caution">
    <text evidence="1">The sequence shown here is derived from an EMBL/GenBank/DDBJ whole genome shotgun (WGS) entry which is preliminary data.</text>
</comment>
<organism evidence="1 2">
    <name type="scientific">Spartinivicinus poritis</name>
    <dbReference type="NCBI Taxonomy" id="2994640"/>
    <lineage>
        <taxon>Bacteria</taxon>
        <taxon>Pseudomonadati</taxon>
        <taxon>Pseudomonadota</taxon>
        <taxon>Gammaproteobacteria</taxon>
        <taxon>Oceanospirillales</taxon>
        <taxon>Zooshikellaceae</taxon>
        <taxon>Spartinivicinus</taxon>
    </lineage>
</organism>
<sequence length="64" mass="7037">MDTIVLSNPDYKAGDPCPALCGGRLYQIKTPVFFIRIEGANYSMPFVMSDKGYVVGYAHKPGVH</sequence>
<accession>A0ABT5UJW2</accession>